<keyword evidence="3" id="KW-0813">Transport</keyword>
<dbReference type="GO" id="GO:0005227">
    <property type="term" value="F:calcium-activated cation channel activity"/>
    <property type="evidence" value="ECO:0007669"/>
    <property type="project" value="InterPro"/>
</dbReference>
<evidence type="ECO:0000256" key="7">
    <source>
        <dbReference type="SAM" id="MobiDB-lite"/>
    </source>
</evidence>
<feature type="transmembrane region" description="Helical" evidence="8">
    <location>
        <begin position="411"/>
        <end position="436"/>
    </location>
</feature>
<feature type="transmembrane region" description="Helical" evidence="8">
    <location>
        <begin position="550"/>
        <end position="578"/>
    </location>
</feature>
<evidence type="ECO:0000256" key="1">
    <source>
        <dbReference type="ARBA" id="ARBA00004141"/>
    </source>
</evidence>
<feature type="domain" description="CSC1/OSCA1-like N-terminal transmembrane" evidence="11">
    <location>
        <begin position="36"/>
        <end position="184"/>
    </location>
</feature>
<evidence type="ECO:0000256" key="3">
    <source>
        <dbReference type="ARBA" id="ARBA00022448"/>
    </source>
</evidence>
<keyword evidence="5 8" id="KW-1133">Transmembrane helix</keyword>
<evidence type="ECO:0000259" key="10">
    <source>
        <dbReference type="Pfam" id="PF12621"/>
    </source>
</evidence>
<dbReference type="AlphaFoldDB" id="A0AAJ0FZF2"/>
<feature type="transmembrane region" description="Helical" evidence="8">
    <location>
        <begin position="666"/>
        <end position="684"/>
    </location>
</feature>
<comment type="subcellular location">
    <subcellularLocation>
        <location evidence="1">Membrane</location>
        <topology evidence="1">Multi-pass membrane protein</topology>
    </subcellularLocation>
</comment>
<evidence type="ECO:0000256" key="8">
    <source>
        <dbReference type="SAM" id="Phobius"/>
    </source>
</evidence>
<dbReference type="InterPro" id="IPR022257">
    <property type="entry name" value="PHM7_ext"/>
</dbReference>
<dbReference type="Pfam" id="PF02714">
    <property type="entry name" value="RSN1_7TM"/>
    <property type="match status" value="1"/>
</dbReference>
<organism evidence="13 14">
    <name type="scientific">Conoideocrella luteorostrata</name>
    <dbReference type="NCBI Taxonomy" id="1105319"/>
    <lineage>
        <taxon>Eukaryota</taxon>
        <taxon>Fungi</taxon>
        <taxon>Dikarya</taxon>
        <taxon>Ascomycota</taxon>
        <taxon>Pezizomycotina</taxon>
        <taxon>Sordariomycetes</taxon>
        <taxon>Hypocreomycetidae</taxon>
        <taxon>Hypocreales</taxon>
        <taxon>Clavicipitaceae</taxon>
        <taxon>Conoideocrella</taxon>
    </lineage>
</organism>
<keyword evidence="14" id="KW-1185">Reference proteome</keyword>
<dbReference type="Proteomes" id="UP001251528">
    <property type="component" value="Unassembled WGS sequence"/>
</dbReference>
<feature type="region of interest" description="Disordered" evidence="7">
    <location>
        <begin position="739"/>
        <end position="764"/>
    </location>
</feature>
<accession>A0AAJ0FZF2</accession>
<sequence length="886" mass="99259">MGAFISWLNKNLPKDNTAGSNAGSDKNKPQSLWGMILTLGPLLATSLVWITLFLIFRRSQRRFYAPRTYIGGRSERSPEMPHGFLNWFGSFWKIPDAYALTHQSLDAFLFLRYLKICCVICFVSLCITWPILFPVNATGGNNSDQLEILSYSNVNVDTKPNYFFAHCFVAWAVYGFAMYMITRECIFYINLRQAYLLTPHYAKRISARTVLFTAVPQEYLDEAKIRQMFNNAVKNVWIAGNTKELDEQVEKRDKAAMKLEGAEVKLIVAVNKARAKAMKKGGNAGDSEQDAETGNVISRWVPDKKRPSHRLGPLGLFGKKVDTIEWGRAELEKSIPEIERAQTEWKHNGNFTKIGSLFVEFHTQADAQAAFQVITHHHALHMSPKAIGVKPQDVIWKNLSIPWWQLIIRRYAVYAIVAAMIIFWAIPVAIVALISNVDTLKNIQGLTWIKDIPEKVLGFISGLLPSVALAILMSLVPVFMRGLAKVSGCKTNSEAELFTQNAYFVFQVVQVFLWRSIADAATGAIVAIAADPGSVFSLLGSTLPTTSNFYISYFIVQGITIATGTVTQVVGLFIFRILYKFLASTPRAKYTKWTTLSAILWGSLLPVYTNMVCISIIYSVIAPLVLFWSTLGLFLFYLAYRYNLLFVSDTAVDTQGLIYPRALKQLFVGIYIGEIVMIGMFSVVKSPGPAVLMAAFLVFTILYHITFTRSIGPLLYALPRTLETQESIFQSHGTDAEPEVANNVANNGTNGTNGDRKAASNGNDYGAQKKGNLFTRFLKPWLFSDYSTLRHMVPKEHDIDFAQLQHSGELAERDAYFPPSVNSEAPHLWVPEDPLGVSKHEIALTSRVISISDKGARLDDKNNVVWSEDLSNEADLPPIYTEKTYY</sequence>
<evidence type="ECO:0000256" key="5">
    <source>
        <dbReference type="ARBA" id="ARBA00022989"/>
    </source>
</evidence>
<dbReference type="InterPro" id="IPR003864">
    <property type="entry name" value="CSC1/OSCA1-like_7TM"/>
</dbReference>
<protein>
    <submittedName>
        <fullName evidence="13">Phosphate metabolism protein 7</fullName>
    </submittedName>
</protein>
<dbReference type="Pfam" id="PF12621">
    <property type="entry name" value="PHM7_ext"/>
    <property type="match status" value="1"/>
</dbReference>
<evidence type="ECO:0000256" key="2">
    <source>
        <dbReference type="ARBA" id="ARBA00007779"/>
    </source>
</evidence>
<dbReference type="EMBL" id="JASWJB010000002">
    <property type="protein sequence ID" value="KAK2616835.1"/>
    <property type="molecule type" value="Genomic_DNA"/>
</dbReference>
<feature type="transmembrane region" description="Helical" evidence="8">
    <location>
        <begin position="590"/>
        <end position="609"/>
    </location>
</feature>
<dbReference type="InterPro" id="IPR032880">
    <property type="entry name" value="CSC1/OSCA1-like_N"/>
</dbReference>
<dbReference type="Pfam" id="PF13967">
    <property type="entry name" value="RSN1_TM"/>
    <property type="match status" value="1"/>
</dbReference>
<evidence type="ECO:0000313" key="14">
    <source>
        <dbReference type="Proteomes" id="UP001251528"/>
    </source>
</evidence>
<evidence type="ECO:0000259" key="11">
    <source>
        <dbReference type="Pfam" id="PF13967"/>
    </source>
</evidence>
<feature type="transmembrane region" description="Helical" evidence="8">
    <location>
        <begin position="615"/>
        <end position="640"/>
    </location>
</feature>
<feature type="transmembrane region" description="Helical" evidence="8">
    <location>
        <begin position="690"/>
        <end position="707"/>
    </location>
</feature>
<proteinExistence type="inferred from homology"/>
<dbReference type="PANTHER" id="PTHR13018:SF26">
    <property type="entry name" value="DOMAIN PROTEIN, PUTATIVE (AFU_ORTHOLOGUE AFUA_5G10920)-RELATED"/>
    <property type="match status" value="1"/>
</dbReference>
<dbReference type="InterPro" id="IPR045122">
    <property type="entry name" value="Csc1-like"/>
</dbReference>
<feature type="domain" description="10TM putative phosphate transporter extracellular tail" evidence="10">
    <location>
        <begin position="777"/>
        <end position="868"/>
    </location>
</feature>
<feature type="compositionally biased region" description="Low complexity" evidence="7">
    <location>
        <begin position="740"/>
        <end position="753"/>
    </location>
</feature>
<feature type="transmembrane region" description="Helical" evidence="8">
    <location>
        <begin position="162"/>
        <end position="182"/>
    </location>
</feature>
<evidence type="ECO:0000256" key="4">
    <source>
        <dbReference type="ARBA" id="ARBA00022692"/>
    </source>
</evidence>
<keyword evidence="6 8" id="KW-0472">Membrane</keyword>
<feature type="domain" description="CSC1/OSCA1-like 7TM region" evidence="9">
    <location>
        <begin position="409"/>
        <end position="681"/>
    </location>
</feature>
<feature type="transmembrane region" description="Helical" evidence="8">
    <location>
        <begin position="113"/>
        <end position="132"/>
    </location>
</feature>
<name>A0AAJ0FZF2_9HYPO</name>
<evidence type="ECO:0000259" key="9">
    <source>
        <dbReference type="Pfam" id="PF02714"/>
    </source>
</evidence>
<keyword evidence="4 8" id="KW-0812">Transmembrane</keyword>
<feature type="transmembrane region" description="Helical" evidence="8">
    <location>
        <begin position="501"/>
        <end position="530"/>
    </location>
</feature>
<gene>
    <name evidence="13" type="primary">PHM7</name>
    <name evidence="13" type="ORF">QQS21_000212</name>
</gene>
<evidence type="ECO:0000313" key="13">
    <source>
        <dbReference type="EMBL" id="KAK2616835.1"/>
    </source>
</evidence>
<comment type="similarity">
    <text evidence="2">Belongs to the CSC1 (TC 1.A.17) family.</text>
</comment>
<dbReference type="GO" id="GO:0005886">
    <property type="term" value="C:plasma membrane"/>
    <property type="evidence" value="ECO:0007669"/>
    <property type="project" value="TreeGrafter"/>
</dbReference>
<feature type="domain" description="CSC1/OSCA1-like cytosolic" evidence="12">
    <location>
        <begin position="207"/>
        <end position="398"/>
    </location>
</feature>
<dbReference type="InterPro" id="IPR027815">
    <property type="entry name" value="CSC1/OSCA1-like_cyt"/>
</dbReference>
<dbReference type="Pfam" id="PF14703">
    <property type="entry name" value="PHM7_cyt"/>
    <property type="match status" value="1"/>
</dbReference>
<feature type="transmembrane region" description="Helical" evidence="8">
    <location>
        <begin position="32"/>
        <end position="56"/>
    </location>
</feature>
<evidence type="ECO:0000256" key="6">
    <source>
        <dbReference type="ARBA" id="ARBA00023136"/>
    </source>
</evidence>
<reference evidence="13" key="1">
    <citation type="submission" date="2023-06" db="EMBL/GenBank/DDBJ databases">
        <title>Conoideocrella luteorostrata (Hypocreales: Clavicipitaceae), a potential biocontrol fungus for elongate hemlock scale in United States Christmas tree production areas.</title>
        <authorList>
            <person name="Barrett H."/>
            <person name="Lovett B."/>
            <person name="Macias A.M."/>
            <person name="Stajich J.E."/>
            <person name="Kasson M.T."/>
        </authorList>
    </citation>
    <scope>NUCLEOTIDE SEQUENCE</scope>
    <source>
        <strain evidence="13">ARSEF 14590</strain>
    </source>
</reference>
<dbReference type="PANTHER" id="PTHR13018">
    <property type="entry name" value="PROBABLE MEMBRANE PROTEIN DUF221-RELATED"/>
    <property type="match status" value="1"/>
</dbReference>
<comment type="caution">
    <text evidence="13">The sequence shown here is derived from an EMBL/GenBank/DDBJ whole genome shotgun (WGS) entry which is preliminary data.</text>
</comment>
<evidence type="ECO:0000259" key="12">
    <source>
        <dbReference type="Pfam" id="PF14703"/>
    </source>
</evidence>
<feature type="transmembrane region" description="Helical" evidence="8">
    <location>
        <begin position="456"/>
        <end position="480"/>
    </location>
</feature>